<evidence type="ECO:0000256" key="6">
    <source>
        <dbReference type="ARBA" id="ARBA00022692"/>
    </source>
</evidence>
<feature type="transmembrane region" description="Helical" evidence="9">
    <location>
        <begin position="518"/>
        <end position="539"/>
    </location>
</feature>
<dbReference type="Pfam" id="PF11812">
    <property type="entry name" value="DUF3333"/>
    <property type="match status" value="1"/>
</dbReference>
<comment type="subcellular location">
    <subcellularLocation>
        <location evidence="9">Cell inner membrane</location>
        <topology evidence="9">Multi-pass membrane protein</topology>
    </subcellularLocation>
    <subcellularLocation>
        <location evidence="1">Cell membrane</location>
        <topology evidence="1">Multi-pass membrane protein</topology>
    </subcellularLocation>
</comment>
<dbReference type="PANTHER" id="PTHR43470:SF5">
    <property type="entry name" value="PHOSPHATE TRANSPORT SYSTEM PERMEASE PROTEIN PSTA"/>
    <property type="match status" value="1"/>
</dbReference>
<accession>A0ABQ6LM66</accession>
<evidence type="ECO:0000259" key="10">
    <source>
        <dbReference type="PROSITE" id="PS50928"/>
    </source>
</evidence>
<dbReference type="EMBL" id="BSYI01000005">
    <property type="protein sequence ID" value="GMG81749.1"/>
    <property type="molecule type" value="Genomic_DNA"/>
</dbReference>
<dbReference type="PANTHER" id="PTHR43470">
    <property type="entry name" value="PHOSPHATE TRANSPORT SYSTEM PERMEASE PROTEIN PSTA-RELATED"/>
    <property type="match status" value="1"/>
</dbReference>
<dbReference type="CDD" id="cd06261">
    <property type="entry name" value="TM_PBP2"/>
    <property type="match status" value="1"/>
</dbReference>
<feature type="transmembrane region" description="Helical" evidence="9">
    <location>
        <begin position="587"/>
        <end position="607"/>
    </location>
</feature>
<name>A0ABQ6LM66_9RHOB</name>
<evidence type="ECO:0000313" key="12">
    <source>
        <dbReference type="Proteomes" id="UP001239909"/>
    </source>
</evidence>
<evidence type="ECO:0000256" key="9">
    <source>
        <dbReference type="RuleBase" id="RU363043"/>
    </source>
</evidence>
<dbReference type="Pfam" id="PF00528">
    <property type="entry name" value="BPD_transp_1"/>
    <property type="match status" value="1"/>
</dbReference>
<evidence type="ECO:0000256" key="1">
    <source>
        <dbReference type="ARBA" id="ARBA00004651"/>
    </source>
</evidence>
<feature type="transmembrane region" description="Helical" evidence="9">
    <location>
        <begin position="470"/>
        <end position="490"/>
    </location>
</feature>
<dbReference type="RefSeq" id="WP_285670465.1">
    <property type="nucleotide sequence ID" value="NZ_BSYI01000005.1"/>
</dbReference>
<dbReference type="InterPro" id="IPR035906">
    <property type="entry name" value="MetI-like_sf"/>
</dbReference>
<keyword evidence="12" id="KW-1185">Reference proteome</keyword>
<dbReference type="Gene3D" id="1.10.3720.10">
    <property type="entry name" value="MetI-like"/>
    <property type="match status" value="1"/>
</dbReference>
<feature type="domain" description="ABC transmembrane type-1" evidence="10">
    <location>
        <begin position="381"/>
        <end position="604"/>
    </location>
</feature>
<protein>
    <recommendedName>
        <fullName evidence="3 9">Phosphate transport system permease protein PstA</fullName>
    </recommendedName>
</protein>
<dbReference type="NCBIfam" id="TIGR00974">
    <property type="entry name" value="3a0107s02c"/>
    <property type="match status" value="1"/>
</dbReference>
<keyword evidence="4" id="KW-0813">Transport</keyword>
<reference evidence="11 12" key="1">
    <citation type="submission" date="2023-04" db="EMBL/GenBank/DDBJ databases">
        <title>Marinoamorphus aggregata gen. nov., sp. Nov., isolate from tissue of brittle star Ophioplocus japonicus.</title>
        <authorList>
            <person name="Kawano K."/>
            <person name="Sawayama S."/>
            <person name="Nakagawa S."/>
        </authorList>
    </citation>
    <scope>NUCLEOTIDE SEQUENCE [LARGE SCALE GENOMIC DNA]</scope>
    <source>
        <strain evidence="11 12">NKW23</strain>
    </source>
</reference>
<keyword evidence="7 9" id="KW-1133">Transmembrane helix</keyword>
<comment type="caution">
    <text evidence="11">The sequence shown here is derived from an EMBL/GenBank/DDBJ whole genome shotgun (WGS) entry which is preliminary data.</text>
</comment>
<dbReference type="InterPro" id="IPR000515">
    <property type="entry name" value="MetI-like"/>
</dbReference>
<keyword evidence="6 9" id="KW-0812">Transmembrane</keyword>
<dbReference type="InterPro" id="IPR024573">
    <property type="entry name" value="DUF3333"/>
</dbReference>
<gene>
    <name evidence="11" type="ORF">LNKW23_09620</name>
</gene>
<keyword evidence="5 9" id="KW-1003">Cell membrane</keyword>
<dbReference type="SUPFAM" id="SSF161098">
    <property type="entry name" value="MetI-like"/>
    <property type="match status" value="1"/>
</dbReference>
<evidence type="ECO:0000256" key="5">
    <source>
        <dbReference type="ARBA" id="ARBA00022475"/>
    </source>
</evidence>
<evidence type="ECO:0000256" key="4">
    <source>
        <dbReference type="ARBA" id="ARBA00022448"/>
    </source>
</evidence>
<comment type="similarity">
    <text evidence="2 9">Belongs to the binding-protein-dependent transport system permease family. CysTW subfamily.</text>
</comment>
<evidence type="ECO:0000256" key="7">
    <source>
        <dbReference type="ARBA" id="ARBA00022989"/>
    </source>
</evidence>
<sequence length="615" mass="65887">MTATIDMTAISARHTSAESARRTSRRHWAQFRLKAYGVIAIAIAAAALVVLVSTIVTKTMTVLTESYVEIDVAIEPSARDLAKLQDPDPRVRAALNGAWRDGLTAMVPGGEALSRKEKGELFGLVSRDAGLELGDVVKADPMLIGEEYQFEALLDDQVQMYRQGEFGKVGDAGTEGELRFEPVEGEPGSVALGFAPQAMSEARLALRQARAEQAARARAEASRQQAAIASVSARLDGAAGDERAQLEAALEGYRAAAAAATRLADGFLSQVDVGAEYTLTEEDPSVLVRANGGWIKLVTLTREHATGILLEPLDTLAPAAEGGWRADLVERPENARNISDRQIVWLSNFEQQGKIVERPNWRLLTSSDSSNAELAGIWGALVGSFWTMIVTFLLAFPIGVMASIYLEEFAPKNWLTDLIEININNLAAVPSIVFGLLGITVLISGVKLFGVELFDGLLKSVTEDPRSTPLAGGVVLALMSLPTIIIAARASIKAVPPSIRDAALGIGASKLQTATHHVLPLAMPGILTGSIIAMAQALGETAPLIIIGMNSFIQEAPLSPTDKGNVLPSLIYLWNNNSERLFDGKTAAAISVLLIFLIAMNALAVLLRKQFERRW</sequence>
<evidence type="ECO:0000313" key="11">
    <source>
        <dbReference type="EMBL" id="GMG81749.1"/>
    </source>
</evidence>
<evidence type="ECO:0000256" key="2">
    <source>
        <dbReference type="ARBA" id="ARBA00007069"/>
    </source>
</evidence>
<dbReference type="InterPro" id="IPR005672">
    <property type="entry name" value="Phosphate_PstA"/>
</dbReference>
<organism evidence="11 12">
    <name type="scientific">Paralimibaculum aggregatum</name>
    <dbReference type="NCBI Taxonomy" id="3036245"/>
    <lineage>
        <taxon>Bacteria</taxon>
        <taxon>Pseudomonadati</taxon>
        <taxon>Pseudomonadota</taxon>
        <taxon>Alphaproteobacteria</taxon>
        <taxon>Rhodobacterales</taxon>
        <taxon>Paracoccaceae</taxon>
        <taxon>Paralimibaculum</taxon>
    </lineage>
</organism>
<feature type="transmembrane region" description="Helical" evidence="9">
    <location>
        <begin position="426"/>
        <end position="450"/>
    </location>
</feature>
<evidence type="ECO:0000256" key="8">
    <source>
        <dbReference type="ARBA" id="ARBA00023136"/>
    </source>
</evidence>
<evidence type="ECO:0000256" key="3">
    <source>
        <dbReference type="ARBA" id="ARBA00016864"/>
    </source>
</evidence>
<feature type="transmembrane region" description="Helical" evidence="9">
    <location>
        <begin position="377"/>
        <end position="406"/>
    </location>
</feature>
<dbReference type="Proteomes" id="UP001239909">
    <property type="component" value="Unassembled WGS sequence"/>
</dbReference>
<feature type="transmembrane region" description="Helical" evidence="9">
    <location>
        <begin position="35"/>
        <end position="56"/>
    </location>
</feature>
<dbReference type="PROSITE" id="PS50928">
    <property type="entry name" value="ABC_TM1"/>
    <property type="match status" value="1"/>
</dbReference>
<keyword evidence="8 9" id="KW-0472">Membrane</keyword>
<proteinExistence type="inferred from homology"/>